<comment type="caution">
    <text evidence="8">The sequence shown here is derived from an EMBL/GenBank/DDBJ whole genome shotgun (WGS) entry which is preliminary data.</text>
</comment>
<evidence type="ECO:0000256" key="6">
    <source>
        <dbReference type="ARBA" id="ARBA00023136"/>
    </source>
</evidence>
<feature type="transmembrane region" description="Helical" evidence="7">
    <location>
        <begin position="12"/>
        <end position="37"/>
    </location>
</feature>
<dbReference type="Pfam" id="PF07681">
    <property type="entry name" value="DoxX"/>
    <property type="match status" value="1"/>
</dbReference>
<dbReference type="PANTHER" id="PTHR33452:SF1">
    <property type="entry name" value="INNER MEMBRANE PROTEIN YPHA-RELATED"/>
    <property type="match status" value="1"/>
</dbReference>
<feature type="transmembrane region" description="Helical" evidence="7">
    <location>
        <begin position="119"/>
        <end position="138"/>
    </location>
</feature>
<evidence type="ECO:0000256" key="1">
    <source>
        <dbReference type="ARBA" id="ARBA00004651"/>
    </source>
</evidence>
<evidence type="ECO:0000256" key="5">
    <source>
        <dbReference type="ARBA" id="ARBA00022989"/>
    </source>
</evidence>
<proteinExistence type="inferred from homology"/>
<feature type="transmembrane region" description="Helical" evidence="7">
    <location>
        <begin position="90"/>
        <end position="107"/>
    </location>
</feature>
<evidence type="ECO:0000313" key="9">
    <source>
        <dbReference type="Proteomes" id="UP001575105"/>
    </source>
</evidence>
<evidence type="ECO:0000256" key="7">
    <source>
        <dbReference type="SAM" id="Phobius"/>
    </source>
</evidence>
<organism evidence="8 9">
    <name type="scientific">Natronomicrosphaera hydrolytica</name>
    <dbReference type="NCBI Taxonomy" id="3242702"/>
    <lineage>
        <taxon>Bacteria</taxon>
        <taxon>Pseudomonadati</taxon>
        <taxon>Planctomycetota</taxon>
        <taxon>Phycisphaerae</taxon>
        <taxon>Phycisphaerales</taxon>
        <taxon>Phycisphaeraceae</taxon>
        <taxon>Natronomicrosphaera</taxon>
    </lineage>
</organism>
<comment type="subcellular location">
    <subcellularLocation>
        <location evidence="1">Cell membrane</location>
        <topology evidence="1">Multi-pass membrane protein</topology>
    </subcellularLocation>
</comment>
<keyword evidence="4 7" id="KW-0812">Transmembrane</keyword>
<evidence type="ECO:0000256" key="4">
    <source>
        <dbReference type="ARBA" id="ARBA00022692"/>
    </source>
</evidence>
<sequence length="153" mass="17087">MRFLRWLLFGGWLPNAIVADLVLTAVRIFTGLAMALAHGLGKVTAPTEEIAERAARLSFPMPTLFGWAAALSEFVGGLLLALGLLTRLSAFFILCTMTVAVYSHVVVREDPFRGYELALLFWFLCLQFLFIGSGRFGIDRFLRSDARPRVHHD</sequence>
<protein>
    <submittedName>
        <fullName evidence="8">DoxX family protein</fullName>
    </submittedName>
</protein>
<keyword evidence="5 7" id="KW-1133">Transmembrane helix</keyword>
<dbReference type="PANTHER" id="PTHR33452">
    <property type="entry name" value="OXIDOREDUCTASE CATD-RELATED"/>
    <property type="match status" value="1"/>
</dbReference>
<feature type="transmembrane region" description="Helical" evidence="7">
    <location>
        <begin position="64"/>
        <end position="85"/>
    </location>
</feature>
<keyword evidence="3" id="KW-1003">Cell membrane</keyword>
<gene>
    <name evidence="8" type="ORF">ACERK3_01335</name>
</gene>
<reference evidence="8 9" key="1">
    <citation type="submission" date="2024-08" db="EMBL/GenBank/DDBJ databases">
        <title>Whole-genome sequencing of halo(alkali)philic microorganisms from hypersaline lakes.</title>
        <authorList>
            <person name="Sorokin D.Y."/>
            <person name="Merkel A.Y."/>
            <person name="Messina E."/>
            <person name="Yakimov M."/>
        </authorList>
    </citation>
    <scope>NUCLEOTIDE SEQUENCE [LARGE SCALE GENOMIC DNA]</scope>
    <source>
        <strain evidence="8 9">AB-hyl4</strain>
    </source>
</reference>
<evidence type="ECO:0000256" key="2">
    <source>
        <dbReference type="ARBA" id="ARBA00006679"/>
    </source>
</evidence>
<comment type="similarity">
    <text evidence="2">Belongs to the DoxX family.</text>
</comment>
<dbReference type="InterPro" id="IPR032808">
    <property type="entry name" value="DoxX"/>
</dbReference>
<dbReference type="Proteomes" id="UP001575105">
    <property type="component" value="Unassembled WGS sequence"/>
</dbReference>
<keyword evidence="9" id="KW-1185">Reference proteome</keyword>
<dbReference type="EMBL" id="JBGUBD010000001">
    <property type="protein sequence ID" value="MFA9476926.1"/>
    <property type="molecule type" value="Genomic_DNA"/>
</dbReference>
<evidence type="ECO:0000313" key="8">
    <source>
        <dbReference type="EMBL" id="MFA9476926.1"/>
    </source>
</evidence>
<dbReference type="InterPro" id="IPR051907">
    <property type="entry name" value="DoxX-like_oxidoreductase"/>
</dbReference>
<dbReference type="RefSeq" id="WP_425343851.1">
    <property type="nucleotide sequence ID" value="NZ_JBGUBD010000001.1"/>
</dbReference>
<accession>A0ABV4U002</accession>
<evidence type="ECO:0000256" key="3">
    <source>
        <dbReference type="ARBA" id="ARBA00022475"/>
    </source>
</evidence>
<keyword evidence="6 7" id="KW-0472">Membrane</keyword>
<name>A0ABV4U002_9BACT</name>